<dbReference type="VEuPathDB" id="VectorBase:AMAM012366"/>
<feature type="transmembrane region" description="Helical" evidence="3">
    <location>
        <begin position="104"/>
        <end position="122"/>
    </location>
</feature>
<keyword evidence="3" id="KW-0812">Transmembrane</keyword>
<dbReference type="InterPro" id="IPR020309">
    <property type="entry name" value="Smim-14"/>
</dbReference>
<dbReference type="AlphaFoldDB" id="A0A182SS88"/>
<evidence type="ECO:0000256" key="3">
    <source>
        <dbReference type="SAM" id="Phobius"/>
    </source>
</evidence>
<organism evidence="4 5">
    <name type="scientific">Anopheles maculatus</name>
    <dbReference type="NCBI Taxonomy" id="74869"/>
    <lineage>
        <taxon>Eukaryota</taxon>
        <taxon>Metazoa</taxon>
        <taxon>Ecdysozoa</taxon>
        <taxon>Arthropoda</taxon>
        <taxon>Hexapoda</taxon>
        <taxon>Insecta</taxon>
        <taxon>Pterygota</taxon>
        <taxon>Neoptera</taxon>
        <taxon>Endopterygota</taxon>
        <taxon>Diptera</taxon>
        <taxon>Nematocera</taxon>
        <taxon>Culicoidea</taxon>
        <taxon>Culicidae</taxon>
        <taxon>Anophelinae</taxon>
        <taxon>Anopheles</taxon>
        <taxon>Anopheles maculatus group</taxon>
    </lineage>
</organism>
<sequence>MISPTRVKTTTRGALKVELVKFRHTENHHKTYPNSKVTTRLFCAINKKTLLAIEMADEFDACECFWSHEIAMRRLLSLLRQGQSYCNDNECTDLPSLPSATGGTNFFLIIMALIFMAVMYVMRPASMRRTNDLNKSLPPPSNDGPNNDGAPPSIS</sequence>
<dbReference type="GO" id="GO:0005783">
    <property type="term" value="C:endoplasmic reticulum"/>
    <property type="evidence" value="ECO:0007669"/>
    <property type="project" value="TreeGrafter"/>
</dbReference>
<evidence type="ECO:0000313" key="5">
    <source>
        <dbReference type="Proteomes" id="UP000075901"/>
    </source>
</evidence>
<proteinExistence type="predicted"/>
<feature type="region of interest" description="Disordered" evidence="2">
    <location>
        <begin position="131"/>
        <end position="155"/>
    </location>
</feature>
<protein>
    <recommendedName>
        <fullName evidence="1">Small integral membrane protein 14</fullName>
    </recommendedName>
</protein>
<reference evidence="4" key="2">
    <citation type="submission" date="2020-05" db="UniProtKB">
        <authorList>
            <consortium name="EnsemblMetazoa"/>
        </authorList>
    </citation>
    <scope>IDENTIFICATION</scope>
    <source>
        <strain evidence="4">maculatus3</strain>
    </source>
</reference>
<dbReference type="PANTHER" id="PTHR31019">
    <property type="entry name" value="SMALL INTEGRAL MEMBRANE PROTEIN 14"/>
    <property type="match status" value="1"/>
</dbReference>
<dbReference type="EnsemblMetazoa" id="AMAM012366-RA">
    <property type="protein sequence ID" value="AMAM012366-PA"/>
    <property type="gene ID" value="AMAM012366"/>
</dbReference>
<dbReference type="Pfam" id="PF11027">
    <property type="entry name" value="DUF2615"/>
    <property type="match status" value="1"/>
</dbReference>
<evidence type="ECO:0000256" key="2">
    <source>
        <dbReference type="SAM" id="MobiDB-lite"/>
    </source>
</evidence>
<evidence type="ECO:0000313" key="4">
    <source>
        <dbReference type="EnsemblMetazoa" id="AMAM012366-PA"/>
    </source>
</evidence>
<keyword evidence="5" id="KW-1185">Reference proteome</keyword>
<keyword evidence="3" id="KW-0472">Membrane</keyword>
<evidence type="ECO:0000256" key="1">
    <source>
        <dbReference type="ARBA" id="ARBA00017902"/>
    </source>
</evidence>
<accession>A0A182SS88</accession>
<feature type="compositionally biased region" description="Low complexity" evidence="2">
    <location>
        <begin position="143"/>
        <end position="155"/>
    </location>
</feature>
<keyword evidence="3" id="KW-1133">Transmembrane helix</keyword>
<name>A0A182SS88_9DIPT</name>
<reference evidence="5" key="1">
    <citation type="submission" date="2013-09" db="EMBL/GenBank/DDBJ databases">
        <title>The Genome Sequence of Anopheles maculatus species B.</title>
        <authorList>
            <consortium name="The Broad Institute Genomics Platform"/>
            <person name="Neafsey D.E."/>
            <person name="Besansky N."/>
            <person name="Howell P."/>
            <person name="Walton C."/>
            <person name="Young S.K."/>
            <person name="Zeng Q."/>
            <person name="Gargeya S."/>
            <person name="Fitzgerald M."/>
            <person name="Haas B."/>
            <person name="Abouelleil A."/>
            <person name="Allen A.W."/>
            <person name="Alvarado L."/>
            <person name="Arachchi H.M."/>
            <person name="Berlin A.M."/>
            <person name="Chapman S.B."/>
            <person name="Gainer-Dewar J."/>
            <person name="Goldberg J."/>
            <person name="Griggs A."/>
            <person name="Gujja S."/>
            <person name="Hansen M."/>
            <person name="Howarth C."/>
            <person name="Imamovic A."/>
            <person name="Ireland A."/>
            <person name="Larimer J."/>
            <person name="McCowan C."/>
            <person name="Murphy C."/>
            <person name="Pearson M."/>
            <person name="Poon T.W."/>
            <person name="Priest M."/>
            <person name="Roberts A."/>
            <person name="Saif S."/>
            <person name="Shea T."/>
            <person name="Sisk P."/>
            <person name="Sykes S."/>
            <person name="Wortman J."/>
            <person name="Nusbaum C."/>
            <person name="Birren B."/>
        </authorList>
    </citation>
    <scope>NUCLEOTIDE SEQUENCE [LARGE SCALE GENOMIC DNA]</scope>
    <source>
        <strain evidence="5">maculatus3</strain>
    </source>
</reference>
<dbReference type="Proteomes" id="UP000075901">
    <property type="component" value="Unassembled WGS sequence"/>
</dbReference>
<dbReference type="PANTHER" id="PTHR31019:SF1">
    <property type="entry name" value="SMALL INTEGRAL MEMBRANE PROTEIN 14"/>
    <property type="match status" value="1"/>
</dbReference>